<gene>
    <name evidence="3" type="ORF">RBI_I00150</name>
</gene>
<dbReference type="EC" id="2.7.13.3" evidence="3"/>
<dbReference type="PANTHER" id="PTHR40448">
    <property type="entry name" value="TWO-COMPONENT SENSOR HISTIDINE KINASE"/>
    <property type="match status" value="1"/>
</dbReference>
<protein>
    <submittedName>
        <fullName evidence="3">Two-component system sensor histidine kinase</fullName>
        <ecNumber evidence="3">2.7.13.3</ecNumber>
    </submittedName>
</protein>
<dbReference type="Gene3D" id="3.30.565.10">
    <property type="entry name" value="Histidine kinase-like ATPase, C-terminal domain"/>
    <property type="match status" value="1"/>
</dbReference>
<keyword evidence="3" id="KW-0418">Kinase</keyword>
<feature type="transmembrane region" description="Helical" evidence="1">
    <location>
        <begin position="192"/>
        <end position="212"/>
    </location>
</feature>
<keyword evidence="1" id="KW-0472">Membrane</keyword>
<dbReference type="InterPro" id="IPR032834">
    <property type="entry name" value="NatK-like_C"/>
</dbReference>
<sequence length="432" mass="49024">MIELPVLIENIIEIVNVAIEMMLVFLYFSLLSKAKVNKAVLYLSYLLSTVILSATVLLTDNILVYLITTIILISSMSFICYDDSIRHKIFWNILFLLIISISEPIVIGLLCIANMGTPDEFLESGLGRYLGMVGTNIIYLWLIGLMHRIINKKIRELPIKYWILIIVIPIISIFLLQTMLDGFVGSNTYSYVSLGVSLAGIIFINLAMFNFFESFEDKIKLKYLETIKQQEQENYKLLTLSYKQVREFKHDIENQFLVLNDMLENNDTDSAKEYLVKLSSFVRLANRLCYTGNNAVDSIVNIKGSLAQTYGIEFICKVNIITNIKADELELCRIIGNALDNAIEGCQRAGVSHKHIWISLMEEREKLFIVITNTSDKVDTSVLTSTKKEQGLHGIGINSIKSSVDRLGGLVSFDYDDGIFKLNIMVRNCLQI</sequence>
<dbReference type="PANTHER" id="PTHR40448:SF1">
    <property type="entry name" value="TWO-COMPONENT SENSOR HISTIDINE KINASE"/>
    <property type="match status" value="1"/>
</dbReference>
<keyword evidence="1" id="KW-1133">Transmembrane helix</keyword>
<feature type="transmembrane region" description="Helical" evidence="1">
    <location>
        <begin position="6"/>
        <end position="28"/>
    </location>
</feature>
<dbReference type="InterPro" id="IPR036890">
    <property type="entry name" value="HATPase_C_sf"/>
</dbReference>
<reference evidence="3 4" key="1">
    <citation type="journal article" date="2014" name="Int. J. Syst. Evol. Microbiol.">
        <title>Complete genome of a new Firmicutes species belonging to the dominant human colonic microbiota ('Ruminococcus bicirculans') reveals two chromosomes and a selective capacity to utilize plant glucans.</title>
        <authorList>
            <consortium name="NISC Comparative Sequencing Program"/>
            <person name="Wegmann U."/>
            <person name="Louis P."/>
            <person name="Goesmann A."/>
            <person name="Henrissat B."/>
            <person name="Duncan S.H."/>
            <person name="Flint H.J."/>
        </authorList>
    </citation>
    <scope>NUCLEOTIDE SEQUENCE [LARGE SCALE GENOMIC DNA]</scope>
    <source>
        <strain evidence="3 4">80/3</strain>
    </source>
</reference>
<keyword evidence="3" id="KW-0808">Transferase</keyword>
<feature type="transmembrane region" description="Helical" evidence="1">
    <location>
        <begin position="129"/>
        <end position="149"/>
    </location>
</feature>
<organism evidence="3 4">
    <name type="scientific">Ruminococcus bicirculans</name>
    <name type="common">ex Wegman et al. 2014</name>
    <dbReference type="NCBI Taxonomy" id="1160721"/>
    <lineage>
        <taxon>Bacteria</taxon>
        <taxon>Bacillati</taxon>
        <taxon>Bacillota</taxon>
        <taxon>Clostridia</taxon>
        <taxon>Eubacteriales</taxon>
        <taxon>Oscillospiraceae</taxon>
        <taxon>Ruminococcus</taxon>
    </lineage>
</organism>
<dbReference type="Pfam" id="PF14501">
    <property type="entry name" value="HATPase_c_5"/>
    <property type="match status" value="1"/>
</dbReference>
<dbReference type="CDD" id="cd16935">
    <property type="entry name" value="HATPase_AgrC-ComD-like"/>
    <property type="match status" value="1"/>
</dbReference>
<name>A0ABM9QDM3_9FIRM</name>
<dbReference type="GO" id="GO:0004673">
    <property type="term" value="F:protein histidine kinase activity"/>
    <property type="evidence" value="ECO:0007669"/>
    <property type="project" value="UniProtKB-EC"/>
</dbReference>
<dbReference type="Proteomes" id="UP000027600">
    <property type="component" value="Chromosome I"/>
</dbReference>
<evidence type="ECO:0000313" key="3">
    <source>
        <dbReference type="EMBL" id="CCO03884.1"/>
    </source>
</evidence>
<feature type="transmembrane region" description="Helical" evidence="1">
    <location>
        <begin position="93"/>
        <end position="117"/>
    </location>
</feature>
<evidence type="ECO:0000313" key="4">
    <source>
        <dbReference type="Proteomes" id="UP000027600"/>
    </source>
</evidence>
<evidence type="ECO:0000259" key="2">
    <source>
        <dbReference type="Pfam" id="PF14501"/>
    </source>
</evidence>
<feature type="transmembrane region" description="Helical" evidence="1">
    <location>
        <begin position="40"/>
        <end position="57"/>
    </location>
</feature>
<feature type="domain" description="Sensor histidine kinase NatK-like C-terminal" evidence="2">
    <location>
        <begin position="329"/>
        <end position="426"/>
    </location>
</feature>
<proteinExistence type="predicted"/>
<keyword evidence="4" id="KW-1185">Reference proteome</keyword>
<dbReference type="SUPFAM" id="SSF55874">
    <property type="entry name" value="ATPase domain of HSP90 chaperone/DNA topoisomerase II/histidine kinase"/>
    <property type="match status" value="1"/>
</dbReference>
<feature type="transmembrane region" description="Helical" evidence="1">
    <location>
        <begin position="161"/>
        <end position="180"/>
    </location>
</feature>
<evidence type="ECO:0000256" key="1">
    <source>
        <dbReference type="SAM" id="Phobius"/>
    </source>
</evidence>
<feature type="transmembrane region" description="Helical" evidence="1">
    <location>
        <begin position="63"/>
        <end position="81"/>
    </location>
</feature>
<dbReference type="EMBL" id="HF545616">
    <property type="protein sequence ID" value="CCO03884.1"/>
    <property type="molecule type" value="Genomic_DNA"/>
</dbReference>
<accession>A0ABM9QDM3</accession>
<keyword evidence="1" id="KW-0812">Transmembrane</keyword>